<evidence type="ECO:0000313" key="1">
    <source>
        <dbReference type="EMBL" id="MFB9464464.1"/>
    </source>
</evidence>
<evidence type="ECO:0000313" key="2">
    <source>
        <dbReference type="Proteomes" id="UP001589709"/>
    </source>
</evidence>
<comment type="caution">
    <text evidence="1">The sequence shown here is derived from an EMBL/GenBank/DDBJ whole genome shotgun (WGS) entry which is preliminary data.</text>
</comment>
<gene>
    <name evidence="1" type="ORF">ACFF45_17530</name>
</gene>
<dbReference type="EMBL" id="JBHMCY010000030">
    <property type="protein sequence ID" value="MFB9464464.1"/>
    <property type="molecule type" value="Genomic_DNA"/>
</dbReference>
<accession>A0ABV5N2H3</accession>
<proteinExistence type="predicted"/>
<organism evidence="1 2">
    <name type="scientific">Streptomyces cinereospinus</name>
    <dbReference type="NCBI Taxonomy" id="285561"/>
    <lineage>
        <taxon>Bacteria</taxon>
        <taxon>Bacillati</taxon>
        <taxon>Actinomycetota</taxon>
        <taxon>Actinomycetes</taxon>
        <taxon>Kitasatosporales</taxon>
        <taxon>Streptomycetaceae</taxon>
        <taxon>Streptomyces</taxon>
    </lineage>
</organism>
<dbReference type="Proteomes" id="UP001589709">
    <property type="component" value="Unassembled WGS sequence"/>
</dbReference>
<dbReference type="RefSeq" id="WP_381347010.1">
    <property type="nucleotide sequence ID" value="NZ_JBHMCY010000030.1"/>
</dbReference>
<name>A0ABV5N2H3_9ACTN</name>
<sequence length="102" mass="11629">MATVLDPATAARRAGRWVTGTFHGDHDDTKVVAISTRDDSAPLPYGWECTCGIGQRFPTEDGVWRSAWRHVHPPRWRARARRVPLLRRLVQPTARLQHPQRA</sequence>
<protein>
    <submittedName>
        <fullName evidence="1">Uncharacterized protein</fullName>
    </submittedName>
</protein>
<reference evidence="1 2" key="1">
    <citation type="submission" date="2024-09" db="EMBL/GenBank/DDBJ databases">
        <authorList>
            <person name="Sun Q."/>
            <person name="Mori K."/>
        </authorList>
    </citation>
    <scope>NUCLEOTIDE SEQUENCE [LARGE SCALE GENOMIC DNA]</scope>
    <source>
        <strain evidence="1 2">JCM 6917</strain>
    </source>
</reference>
<keyword evidence="2" id="KW-1185">Reference proteome</keyword>